<evidence type="ECO:0000313" key="2">
    <source>
        <dbReference type="Proteomes" id="UP001062846"/>
    </source>
</evidence>
<keyword evidence="2" id="KW-1185">Reference proteome</keyword>
<protein>
    <submittedName>
        <fullName evidence="1">Uncharacterized protein</fullName>
    </submittedName>
</protein>
<reference evidence="1" key="1">
    <citation type="submission" date="2022-02" db="EMBL/GenBank/DDBJ databases">
        <title>Plant Genome Project.</title>
        <authorList>
            <person name="Zhang R.-G."/>
        </authorList>
    </citation>
    <scope>NUCLEOTIDE SEQUENCE</scope>
    <source>
        <strain evidence="1">AT1</strain>
    </source>
</reference>
<organism evidence="1 2">
    <name type="scientific">Rhododendron molle</name>
    <name type="common">Chinese azalea</name>
    <name type="synonym">Azalea mollis</name>
    <dbReference type="NCBI Taxonomy" id="49168"/>
    <lineage>
        <taxon>Eukaryota</taxon>
        <taxon>Viridiplantae</taxon>
        <taxon>Streptophyta</taxon>
        <taxon>Embryophyta</taxon>
        <taxon>Tracheophyta</taxon>
        <taxon>Spermatophyta</taxon>
        <taxon>Magnoliopsida</taxon>
        <taxon>eudicotyledons</taxon>
        <taxon>Gunneridae</taxon>
        <taxon>Pentapetalae</taxon>
        <taxon>asterids</taxon>
        <taxon>Ericales</taxon>
        <taxon>Ericaceae</taxon>
        <taxon>Ericoideae</taxon>
        <taxon>Rhodoreae</taxon>
        <taxon>Rhododendron</taxon>
    </lineage>
</organism>
<gene>
    <name evidence="1" type="ORF">RHMOL_Rhmol01G0210400</name>
</gene>
<dbReference type="EMBL" id="CM046388">
    <property type="protein sequence ID" value="KAI8572578.1"/>
    <property type="molecule type" value="Genomic_DNA"/>
</dbReference>
<name>A0ACC0Q6F9_RHOML</name>
<proteinExistence type="predicted"/>
<accession>A0ACC0Q6F9</accession>
<sequence>MLYNDENLEVIFAVVDSIGLNCIEVTVVDSRGFDSSTSGCGGDVGANSSEIFYSGGDVGASTSKGISFSGQGLVGRWLESMGDVGKEDDLGAMFCSH</sequence>
<dbReference type="Proteomes" id="UP001062846">
    <property type="component" value="Chromosome 1"/>
</dbReference>
<evidence type="ECO:0000313" key="1">
    <source>
        <dbReference type="EMBL" id="KAI8572578.1"/>
    </source>
</evidence>
<comment type="caution">
    <text evidence="1">The sequence shown here is derived from an EMBL/GenBank/DDBJ whole genome shotgun (WGS) entry which is preliminary data.</text>
</comment>